<keyword evidence="2" id="KW-1185">Reference proteome</keyword>
<dbReference type="RefSeq" id="WP_343852879.1">
    <property type="nucleotide sequence ID" value="NZ_BAAAFI010000037.1"/>
</dbReference>
<dbReference type="Proteomes" id="UP001500469">
    <property type="component" value="Unassembled WGS sequence"/>
</dbReference>
<dbReference type="EMBL" id="BAAAFI010000037">
    <property type="protein sequence ID" value="GAA0879951.1"/>
    <property type="molecule type" value="Genomic_DNA"/>
</dbReference>
<comment type="caution">
    <text evidence="1">The sequence shown here is derived from an EMBL/GenBank/DDBJ whole genome shotgun (WGS) entry which is preliminary data.</text>
</comment>
<protein>
    <recommendedName>
        <fullName evidence="3">Thioredoxin-like protein</fullName>
    </recommendedName>
</protein>
<dbReference type="Pfam" id="PF01257">
    <property type="entry name" value="2Fe-2S_thioredx"/>
    <property type="match status" value="1"/>
</dbReference>
<dbReference type="InterPro" id="IPR036249">
    <property type="entry name" value="Thioredoxin-like_sf"/>
</dbReference>
<organism evidence="1 2">
    <name type="scientific">Algoriphagus jejuensis</name>
    <dbReference type="NCBI Taxonomy" id="419934"/>
    <lineage>
        <taxon>Bacteria</taxon>
        <taxon>Pseudomonadati</taxon>
        <taxon>Bacteroidota</taxon>
        <taxon>Cytophagia</taxon>
        <taxon>Cytophagales</taxon>
        <taxon>Cyclobacteriaceae</taxon>
        <taxon>Algoriphagus</taxon>
    </lineage>
</organism>
<evidence type="ECO:0000313" key="2">
    <source>
        <dbReference type="Proteomes" id="UP001500469"/>
    </source>
</evidence>
<accession>A0ABP3YIA5</accession>
<dbReference type="SUPFAM" id="SSF52833">
    <property type="entry name" value="Thioredoxin-like"/>
    <property type="match status" value="1"/>
</dbReference>
<name>A0ABP3YIA5_9BACT</name>
<sequence length="80" mass="8925">MKFNRRLVFICGGSDCKKAGSKRIRKELKEAATEGGLKGHCKFFQTKCMDMCKSAPVVIVDGYFCKKADMKSVAEQIKKA</sequence>
<dbReference type="Gene3D" id="3.40.30.10">
    <property type="entry name" value="Glutaredoxin"/>
    <property type="match status" value="1"/>
</dbReference>
<reference evidence="2" key="1">
    <citation type="journal article" date="2019" name="Int. J. Syst. Evol. Microbiol.">
        <title>The Global Catalogue of Microorganisms (GCM) 10K type strain sequencing project: providing services to taxonomists for standard genome sequencing and annotation.</title>
        <authorList>
            <consortium name="The Broad Institute Genomics Platform"/>
            <consortium name="The Broad Institute Genome Sequencing Center for Infectious Disease"/>
            <person name="Wu L."/>
            <person name="Ma J."/>
        </authorList>
    </citation>
    <scope>NUCLEOTIDE SEQUENCE [LARGE SCALE GENOMIC DNA]</scope>
    <source>
        <strain evidence="2">JCM 16112</strain>
    </source>
</reference>
<dbReference type="CDD" id="cd02980">
    <property type="entry name" value="TRX_Fd_family"/>
    <property type="match status" value="1"/>
</dbReference>
<evidence type="ECO:0000313" key="1">
    <source>
        <dbReference type="EMBL" id="GAA0879951.1"/>
    </source>
</evidence>
<evidence type="ECO:0008006" key="3">
    <source>
        <dbReference type="Google" id="ProtNLM"/>
    </source>
</evidence>
<proteinExistence type="predicted"/>
<gene>
    <name evidence="1" type="ORF">GCM10009119_29210</name>
</gene>